<sequence>MRHYKWYLLYNVLAAMVMDFHSSIIYRGYYLLPTFVACCTGICKSWGMYWGSNLNYMIYELDVSIMGFGLTSLMAYRYHILNGTSEIMEKKWFIPCMFVSSIIYMTPTYFVQRLAFEGMTTETVVDYISKTAPHFIKVVNTGICSSFVNMTWAKVYFGVSCVAILFMGSIGIFYTIKSVLLLRRLRNSMSATTYAIQKQFIYSVLVQLGVPAVTFVVPIILMLIGSALGCQVSLVFSELFIKTTLLHAPLNGLAVLITIKPYREGLRKSLAKVFPILRKTDNMIHVQVTSSDGFKNR</sequence>
<protein>
    <submittedName>
        <fullName evidence="2">Uncharacterized protein</fullName>
    </submittedName>
</protein>
<dbReference type="Proteomes" id="UP000887576">
    <property type="component" value="Unplaced"/>
</dbReference>
<evidence type="ECO:0000313" key="1">
    <source>
        <dbReference type="Proteomes" id="UP000887576"/>
    </source>
</evidence>
<name>A0AC34QL75_9BILA</name>
<dbReference type="WBParaSite" id="JU765_v2.g1731.t1">
    <property type="protein sequence ID" value="JU765_v2.g1731.t1"/>
    <property type="gene ID" value="JU765_v2.g1731"/>
</dbReference>
<proteinExistence type="predicted"/>
<accession>A0AC34QL75</accession>
<organism evidence="1 2">
    <name type="scientific">Panagrolaimus sp. JU765</name>
    <dbReference type="NCBI Taxonomy" id="591449"/>
    <lineage>
        <taxon>Eukaryota</taxon>
        <taxon>Metazoa</taxon>
        <taxon>Ecdysozoa</taxon>
        <taxon>Nematoda</taxon>
        <taxon>Chromadorea</taxon>
        <taxon>Rhabditida</taxon>
        <taxon>Tylenchina</taxon>
        <taxon>Panagrolaimomorpha</taxon>
        <taxon>Panagrolaimoidea</taxon>
        <taxon>Panagrolaimidae</taxon>
        <taxon>Panagrolaimus</taxon>
    </lineage>
</organism>
<evidence type="ECO:0000313" key="2">
    <source>
        <dbReference type="WBParaSite" id="JU765_v2.g1731.t1"/>
    </source>
</evidence>
<reference evidence="2" key="1">
    <citation type="submission" date="2022-11" db="UniProtKB">
        <authorList>
            <consortium name="WormBaseParasite"/>
        </authorList>
    </citation>
    <scope>IDENTIFICATION</scope>
</reference>